<dbReference type="Pfam" id="PF23500">
    <property type="entry name" value="DUF7133"/>
    <property type="match status" value="1"/>
</dbReference>
<proteinExistence type="predicted"/>
<dbReference type="PANTHER" id="PTHR33546">
    <property type="entry name" value="LARGE, MULTIFUNCTIONAL SECRETED PROTEIN-RELATED"/>
    <property type="match status" value="1"/>
</dbReference>
<evidence type="ECO:0000256" key="3">
    <source>
        <dbReference type="ARBA" id="ARBA00023004"/>
    </source>
</evidence>
<dbReference type="PANTHER" id="PTHR33546:SF1">
    <property type="entry name" value="LARGE, MULTIFUNCTIONAL SECRETED PROTEIN"/>
    <property type="match status" value="1"/>
</dbReference>
<dbReference type="SUPFAM" id="SSF48371">
    <property type="entry name" value="ARM repeat"/>
    <property type="match status" value="1"/>
</dbReference>
<protein>
    <submittedName>
        <fullName evidence="6">C-type cytochrome</fullName>
    </submittedName>
</protein>
<accession>A0ABV3ZP24</accession>
<dbReference type="InterPro" id="IPR036909">
    <property type="entry name" value="Cyt_c-like_dom_sf"/>
</dbReference>
<dbReference type="Gene3D" id="1.25.10.10">
    <property type="entry name" value="Leucine-rich Repeat Variant"/>
    <property type="match status" value="1"/>
</dbReference>
<evidence type="ECO:0000259" key="5">
    <source>
        <dbReference type="PROSITE" id="PS51007"/>
    </source>
</evidence>
<dbReference type="Pfam" id="PF00034">
    <property type="entry name" value="Cytochrom_C"/>
    <property type="match status" value="1"/>
</dbReference>
<feature type="domain" description="Cytochrome c" evidence="5">
    <location>
        <begin position="614"/>
        <end position="702"/>
    </location>
</feature>
<dbReference type="InterPro" id="IPR011041">
    <property type="entry name" value="Quinoprot_gluc/sorb_DH_b-prop"/>
</dbReference>
<dbReference type="InterPro" id="IPR009056">
    <property type="entry name" value="Cyt_c-like_dom"/>
</dbReference>
<gene>
    <name evidence="6" type="ORF">QTN47_25695</name>
</gene>
<dbReference type="PROSITE" id="PS51257">
    <property type="entry name" value="PROKAR_LIPOPROTEIN"/>
    <property type="match status" value="1"/>
</dbReference>
<dbReference type="Proteomes" id="UP001560573">
    <property type="component" value="Unassembled WGS sequence"/>
</dbReference>
<dbReference type="Gene3D" id="1.10.760.10">
    <property type="entry name" value="Cytochrome c-like domain"/>
    <property type="match status" value="1"/>
</dbReference>
<keyword evidence="7" id="KW-1185">Reference proteome</keyword>
<reference evidence="6 7" key="1">
    <citation type="submission" date="2023-07" db="EMBL/GenBank/DDBJ databases">
        <authorList>
            <person name="Lian W.-H."/>
        </authorList>
    </citation>
    <scope>NUCLEOTIDE SEQUENCE [LARGE SCALE GENOMIC DNA]</scope>
    <source>
        <strain evidence="6 7">SYSU DXS3180</strain>
    </source>
</reference>
<evidence type="ECO:0000313" key="6">
    <source>
        <dbReference type="EMBL" id="MEX6690929.1"/>
    </source>
</evidence>
<evidence type="ECO:0000256" key="1">
    <source>
        <dbReference type="ARBA" id="ARBA00022617"/>
    </source>
</evidence>
<evidence type="ECO:0000313" key="7">
    <source>
        <dbReference type="Proteomes" id="UP001560573"/>
    </source>
</evidence>
<dbReference type="InterPro" id="IPR011989">
    <property type="entry name" value="ARM-like"/>
</dbReference>
<dbReference type="Gene3D" id="2.120.10.30">
    <property type="entry name" value="TolB, C-terminal domain"/>
    <property type="match status" value="1"/>
</dbReference>
<organism evidence="6 7">
    <name type="scientific">Danxiaibacter flavus</name>
    <dbReference type="NCBI Taxonomy" id="3049108"/>
    <lineage>
        <taxon>Bacteria</taxon>
        <taxon>Pseudomonadati</taxon>
        <taxon>Bacteroidota</taxon>
        <taxon>Chitinophagia</taxon>
        <taxon>Chitinophagales</taxon>
        <taxon>Chitinophagaceae</taxon>
        <taxon>Danxiaibacter</taxon>
    </lineage>
</organism>
<dbReference type="SUPFAM" id="SSF50952">
    <property type="entry name" value="Soluble quinoprotein glucose dehydrogenase"/>
    <property type="match status" value="1"/>
</dbReference>
<dbReference type="EMBL" id="JAULBC010000011">
    <property type="protein sequence ID" value="MEX6690929.1"/>
    <property type="molecule type" value="Genomic_DNA"/>
</dbReference>
<keyword evidence="1 4" id="KW-0349">Heme</keyword>
<dbReference type="RefSeq" id="WP_369332345.1">
    <property type="nucleotide sequence ID" value="NZ_JAULBC010000011.1"/>
</dbReference>
<dbReference type="InterPro" id="IPR011042">
    <property type="entry name" value="6-blade_b-propeller_TolB-like"/>
</dbReference>
<dbReference type="PROSITE" id="PS51007">
    <property type="entry name" value="CYTC"/>
    <property type="match status" value="1"/>
</dbReference>
<dbReference type="InterPro" id="IPR055557">
    <property type="entry name" value="DUF7133"/>
</dbReference>
<comment type="caution">
    <text evidence="6">The sequence shown here is derived from an EMBL/GenBank/DDBJ whole genome shotgun (WGS) entry which is preliminary data.</text>
</comment>
<dbReference type="InterPro" id="IPR016024">
    <property type="entry name" value="ARM-type_fold"/>
</dbReference>
<evidence type="ECO:0000256" key="2">
    <source>
        <dbReference type="ARBA" id="ARBA00022723"/>
    </source>
</evidence>
<dbReference type="SUPFAM" id="SSF46626">
    <property type="entry name" value="Cytochrome c"/>
    <property type="match status" value="1"/>
</dbReference>
<name>A0ABV3ZP24_9BACT</name>
<sequence length="745" mass="83179">MLHKPQTTLAFTKIIAACMLLVAASCKQPGEAPPYRPDKPDTNPSFAFLTPEESMKTMHLPEGYHLELVASEPMVQEPVAVVWDANGKMYVAEMRSYMQDINGTGEHLPVCRISLLEDTNGDGKMDKHSVFIDSLVLPRMMLPLDDKLVVSETYTYNLYSYRDSNGDGVADEKTMVFHNDAPDNANLEHQKSGLIWNIDNYIYVTYNPVRYRYDNGMLVADSLNDSPGGQWGLTSDDYGRLFYSSAGGEEPAVNFQQNPKYGRLDFDDQRIADFDSVYPIIITPDVQGGADRLRKDSTLNHFTASCGQTVYRGDKLPATMRGDLFICEPVGRLIRRAKVINKDGETFVKNAYDKAEFLTSSDMNFRPVNTSTGPDGCMYIVDMYHGIIQESAWTKEGSYLRPQIQRKNLDKNIGRGRIYRLVHDGYKPGPKPNLLKAGSDELVKTLSNANGWWRDNAQRLLVIRGDKSVTPQLESLVLSNDAALYTRLHALWTLDGLHALSPQLLQKMFTDKAPEMRCAAIRITEPLLAKGDSTLLTQLEPLKNDTTADVKIQLALSLRFSKTAQAKALLNELATNNKANKFVVHATTKSLEEGDEALNKLRADIAYMPWRDRKLVMDGALNFRQLCATCHGPEGKGLPSKVAPPLAGSARVNGNMDVVIRILLNGLQGPVDNKKYPDVMPAQGANEDDYIAEVLSYIRNSMGNKASVVHRDDIRRVRKEVGDRNTSWTLDELNKVKNSVETKGL</sequence>
<keyword evidence="2 4" id="KW-0479">Metal-binding</keyword>
<evidence type="ECO:0000256" key="4">
    <source>
        <dbReference type="PROSITE-ProRule" id="PRU00433"/>
    </source>
</evidence>
<keyword evidence="3 4" id="KW-0408">Iron</keyword>